<organism evidence="1 2">
    <name type="scientific">Perkinsus olseni</name>
    <name type="common">Perkinsus atlanticus</name>
    <dbReference type="NCBI Taxonomy" id="32597"/>
    <lineage>
        <taxon>Eukaryota</taxon>
        <taxon>Sar</taxon>
        <taxon>Alveolata</taxon>
        <taxon>Perkinsozoa</taxon>
        <taxon>Perkinsea</taxon>
        <taxon>Perkinsida</taxon>
        <taxon>Perkinsidae</taxon>
        <taxon>Perkinsus</taxon>
    </lineage>
</organism>
<feature type="non-terminal residue" evidence="1">
    <location>
        <position position="1"/>
    </location>
</feature>
<sequence>EEGVGALPSATTCRSDGLRTVILKTPTGTFVEPGTYQFRVLIENPSTPFEDYKTEDKKWELKTSLADGTMVDYNGAAYGFPIRHRARYFFIQALSPVGLYRTVVKISFSLYETLPPQANITI</sequence>
<evidence type="ECO:0000313" key="2">
    <source>
        <dbReference type="Proteomes" id="UP000574390"/>
    </source>
</evidence>
<feature type="non-terminal residue" evidence="1">
    <location>
        <position position="122"/>
    </location>
</feature>
<reference evidence="1 2" key="1">
    <citation type="submission" date="2020-04" db="EMBL/GenBank/DDBJ databases">
        <title>Perkinsus olseni comparative genomics.</title>
        <authorList>
            <person name="Bogema D.R."/>
        </authorList>
    </citation>
    <scope>NUCLEOTIDE SEQUENCE [LARGE SCALE GENOMIC DNA]</scope>
    <source>
        <strain evidence="1">ATCC PRA-205</strain>
    </source>
</reference>
<dbReference type="Proteomes" id="UP000574390">
    <property type="component" value="Unassembled WGS sequence"/>
</dbReference>
<evidence type="ECO:0000313" key="1">
    <source>
        <dbReference type="EMBL" id="KAF4741753.1"/>
    </source>
</evidence>
<proteinExistence type="predicted"/>
<dbReference type="AlphaFoldDB" id="A0A7J6T9I2"/>
<name>A0A7J6T9I2_PEROL</name>
<comment type="caution">
    <text evidence="1">The sequence shown here is derived from an EMBL/GenBank/DDBJ whole genome shotgun (WGS) entry which is preliminary data.</text>
</comment>
<gene>
    <name evidence="1" type="ORF">FOZ62_022162</name>
</gene>
<dbReference type="EMBL" id="JABANM010008937">
    <property type="protein sequence ID" value="KAF4741753.1"/>
    <property type="molecule type" value="Genomic_DNA"/>
</dbReference>
<protein>
    <submittedName>
        <fullName evidence="1">Uncharacterized protein</fullName>
    </submittedName>
</protein>
<accession>A0A7J6T9I2</accession>